<dbReference type="Proteomes" id="UP001596166">
    <property type="component" value="Unassembled WGS sequence"/>
</dbReference>
<dbReference type="RefSeq" id="WP_376997870.1">
    <property type="nucleotide sequence ID" value="NZ_JBHSLC010000081.1"/>
</dbReference>
<keyword evidence="2" id="KW-1185">Reference proteome</keyword>
<dbReference type="EMBL" id="JBHSLC010000081">
    <property type="protein sequence ID" value="MFC5358167.1"/>
    <property type="molecule type" value="Genomic_DNA"/>
</dbReference>
<comment type="caution">
    <text evidence="1">The sequence shown here is derived from an EMBL/GenBank/DDBJ whole genome shotgun (WGS) entry which is preliminary data.</text>
</comment>
<gene>
    <name evidence="1" type="ORF">ACFPMG_24575</name>
</gene>
<protein>
    <submittedName>
        <fullName evidence="1">Uncharacterized protein</fullName>
    </submittedName>
</protein>
<organism evidence="1 2">
    <name type="scientific">Azospirillum himalayense</name>
    <dbReference type="NCBI Taxonomy" id="654847"/>
    <lineage>
        <taxon>Bacteria</taxon>
        <taxon>Pseudomonadati</taxon>
        <taxon>Pseudomonadota</taxon>
        <taxon>Alphaproteobacteria</taxon>
        <taxon>Rhodospirillales</taxon>
        <taxon>Azospirillaceae</taxon>
        <taxon>Azospirillum</taxon>
    </lineage>
</organism>
<proteinExistence type="predicted"/>
<sequence>MGLPACRTADVDLDQDFLAACRTAIAPVLEGAAQDMGVVDEARHLWATGSPMLAGQKGRAGHPATT</sequence>
<reference evidence="2" key="1">
    <citation type="journal article" date="2019" name="Int. J. Syst. Evol. Microbiol.">
        <title>The Global Catalogue of Microorganisms (GCM) 10K type strain sequencing project: providing services to taxonomists for standard genome sequencing and annotation.</title>
        <authorList>
            <consortium name="The Broad Institute Genomics Platform"/>
            <consortium name="The Broad Institute Genome Sequencing Center for Infectious Disease"/>
            <person name="Wu L."/>
            <person name="Ma J."/>
        </authorList>
    </citation>
    <scope>NUCLEOTIDE SEQUENCE [LARGE SCALE GENOMIC DNA]</scope>
    <source>
        <strain evidence="2">CCUG 58760</strain>
    </source>
</reference>
<name>A0ABW0GAS1_9PROT</name>
<evidence type="ECO:0000313" key="2">
    <source>
        <dbReference type="Proteomes" id="UP001596166"/>
    </source>
</evidence>
<evidence type="ECO:0000313" key="1">
    <source>
        <dbReference type="EMBL" id="MFC5358167.1"/>
    </source>
</evidence>
<accession>A0ABW0GAS1</accession>